<protein>
    <submittedName>
        <fullName evidence="1">Uncharacterized protein</fullName>
    </submittedName>
</protein>
<dbReference type="AlphaFoldDB" id="A0A0L0NNI0"/>
<evidence type="ECO:0000313" key="1">
    <source>
        <dbReference type="EMBL" id="KND95697.1"/>
    </source>
</evidence>
<reference evidence="2" key="1">
    <citation type="journal article" date="2015" name="BMC Genomics">
        <title>Draft genome of a commonly misdiagnosed multidrug resistant pathogen Candida auris.</title>
        <authorList>
            <person name="Chatterjee S."/>
            <person name="Alampalli S.V."/>
            <person name="Nageshan R.K."/>
            <person name="Chettiar S.T."/>
            <person name="Joshi S."/>
            <person name="Tatu U.S."/>
        </authorList>
    </citation>
    <scope>NUCLEOTIDE SEQUENCE [LARGE SCALE GENOMIC DNA]</scope>
    <source>
        <strain evidence="2">6684</strain>
    </source>
</reference>
<organism evidence="1 2">
    <name type="scientific">Candidozyma auris</name>
    <name type="common">Yeast</name>
    <name type="synonym">Candida auris</name>
    <dbReference type="NCBI Taxonomy" id="498019"/>
    <lineage>
        <taxon>Eukaryota</taxon>
        <taxon>Fungi</taxon>
        <taxon>Dikarya</taxon>
        <taxon>Ascomycota</taxon>
        <taxon>Saccharomycotina</taxon>
        <taxon>Pichiomycetes</taxon>
        <taxon>Metschnikowiaceae</taxon>
        <taxon>Candidozyma</taxon>
    </lineage>
</organism>
<name>A0A0L0NNI0_CANAR</name>
<gene>
    <name evidence="1" type="ORF">QG37_08021</name>
</gene>
<evidence type="ECO:0000313" key="2">
    <source>
        <dbReference type="Proteomes" id="UP000037122"/>
    </source>
</evidence>
<dbReference type="Proteomes" id="UP000037122">
    <property type="component" value="Unassembled WGS sequence"/>
</dbReference>
<proteinExistence type="predicted"/>
<accession>A0A0L0NNI0</accession>
<dbReference type="EMBL" id="LGST01000066">
    <property type="protein sequence ID" value="KND95697.1"/>
    <property type="molecule type" value="Genomic_DNA"/>
</dbReference>
<sequence>MFHFSAFEPEVGLRLMSLLQFQKSYGDKYWWIQQKWYQLFSIYYTEFPLQN</sequence>
<dbReference type="VEuPathDB" id="FungiDB:QG37_08021"/>
<comment type="caution">
    <text evidence="1">The sequence shown here is derived from an EMBL/GenBank/DDBJ whole genome shotgun (WGS) entry which is preliminary data.</text>
</comment>